<dbReference type="EMBL" id="JADCKB010000022">
    <property type="protein sequence ID" value="MBE5040796.1"/>
    <property type="molecule type" value="Genomic_DNA"/>
</dbReference>
<sequence>MNHGEFECILTDIISSLKSAGYDPYEQITGYLQTGNDLFITRFGGAREKIRQLDKRELERCLEDKRS</sequence>
<comment type="caution">
    <text evidence="1">The sequence shown here is derived from an EMBL/GenBank/DDBJ whole genome shotgun (WGS) entry which is preliminary data.</text>
</comment>
<accession>A0A9D5R8V0</accession>
<protein>
    <submittedName>
        <fullName evidence="1">IreB family regulatory phosphoprotein</fullName>
    </submittedName>
</protein>
<reference evidence="1" key="1">
    <citation type="submission" date="2020-10" db="EMBL/GenBank/DDBJ databases">
        <title>ChiBAC.</title>
        <authorList>
            <person name="Zenner C."/>
            <person name="Hitch T.C.A."/>
            <person name="Clavel T."/>
        </authorList>
    </citation>
    <scope>NUCLEOTIDE SEQUENCE</scope>
    <source>
        <strain evidence="1">DSM 107454</strain>
    </source>
</reference>
<name>A0A9D5R8V0_9FIRM</name>
<evidence type="ECO:0000313" key="1">
    <source>
        <dbReference type="EMBL" id="MBE5040796.1"/>
    </source>
</evidence>
<proteinExistence type="predicted"/>
<dbReference type="Proteomes" id="UP000806542">
    <property type="component" value="Unassembled WGS sequence"/>
</dbReference>
<dbReference type="AlphaFoldDB" id="A0A9D5R8V0"/>
<dbReference type="RefSeq" id="WP_226393350.1">
    <property type="nucleotide sequence ID" value="NZ_JADCKB010000022.1"/>
</dbReference>
<evidence type="ECO:0000313" key="2">
    <source>
        <dbReference type="Proteomes" id="UP000806542"/>
    </source>
</evidence>
<keyword evidence="2" id="KW-1185">Reference proteome</keyword>
<gene>
    <name evidence="1" type="ORF">INF28_10030</name>
</gene>
<dbReference type="Pfam" id="PF06135">
    <property type="entry name" value="IreB"/>
    <property type="match status" value="1"/>
</dbReference>
<dbReference type="InterPro" id="IPR009309">
    <property type="entry name" value="IreB"/>
</dbReference>
<organism evidence="1 2">
    <name type="scientific">Ructibacterium gallinarum</name>
    <dbReference type="NCBI Taxonomy" id="2779355"/>
    <lineage>
        <taxon>Bacteria</taxon>
        <taxon>Bacillati</taxon>
        <taxon>Bacillota</taxon>
        <taxon>Clostridia</taxon>
        <taxon>Eubacteriales</taxon>
        <taxon>Oscillospiraceae</taxon>
        <taxon>Ructibacterium</taxon>
    </lineage>
</organism>